<dbReference type="UniPathway" id="UPA00143"/>
<evidence type="ECO:0000256" key="12">
    <source>
        <dbReference type="SAM" id="MobiDB-lite"/>
    </source>
</evidence>
<dbReference type="AlphaFoldDB" id="A0A835IB67"/>
<dbReference type="EC" id="2.3.2.27" evidence="3"/>
<evidence type="ECO:0000256" key="11">
    <source>
        <dbReference type="SAM" id="Coils"/>
    </source>
</evidence>
<evidence type="ECO:0000313" key="16">
    <source>
        <dbReference type="Proteomes" id="UP000631114"/>
    </source>
</evidence>
<keyword evidence="7" id="KW-0418">Kinase</keyword>
<evidence type="ECO:0000256" key="10">
    <source>
        <dbReference type="PROSITE-ProRule" id="PRU10141"/>
    </source>
</evidence>
<keyword evidence="6 10" id="KW-0547">Nucleotide-binding</keyword>
<keyword evidence="8" id="KW-0833">Ubl conjugation pathway</keyword>
<keyword evidence="5" id="KW-0808">Transferase</keyword>
<keyword evidence="16" id="KW-1185">Reference proteome</keyword>
<evidence type="ECO:0000256" key="8">
    <source>
        <dbReference type="ARBA" id="ARBA00022786"/>
    </source>
</evidence>
<evidence type="ECO:0000256" key="7">
    <source>
        <dbReference type="ARBA" id="ARBA00022777"/>
    </source>
</evidence>
<evidence type="ECO:0000259" key="13">
    <source>
        <dbReference type="PROSITE" id="PS50011"/>
    </source>
</evidence>
<proteinExistence type="predicted"/>
<keyword evidence="11" id="KW-0175">Coiled coil</keyword>
<dbReference type="SUPFAM" id="SSF56112">
    <property type="entry name" value="Protein kinase-like (PK-like)"/>
    <property type="match status" value="1"/>
</dbReference>
<evidence type="ECO:0000256" key="6">
    <source>
        <dbReference type="ARBA" id="ARBA00022741"/>
    </source>
</evidence>
<dbReference type="InterPro" id="IPR013083">
    <property type="entry name" value="Znf_RING/FYVE/PHD"/>
</dbReference>
<evidence type="ECO:0000313" key="15">
    <source>
        <dbReference type="EMBL" id="KAF9613949.1"/>
    </source>
</evidence>
<dbReference type="Pfam" id="PF04564">
    <property type="entry name" value="U-box"/>
    <property type="match status" value="1"/>
</dbReference>
<feature type="domain" description="U-box" evidence="14">
    <location>
        <begin position="549"/>
        <end position="620"/>
    </location>
</feature>
<evidence type="ECO:0000256" key="3">
    <source>
        <dbReference type="ARBA" id="ARBA00012483"/>
    </source>
</evidence>
<gene>
    <name evidence="15" type="ORF">IFM89_013484</name>
</gene>
<dbReference type="InterPro" id="IPR011009">
    <property type="entry name" value="Kinase-like_dom_sf"/>
</dbReference>
<dbReference type="Proteomes" id="UP000631114">
    <property type="component" value="Unassembled WGS sequence"/>
</dbReference>
<feature type="region of interest" description="Disordered" evidence="12">
    <location>
        <begin position="1"/>
        <end position="87"/>
    </location>
</feature>
<dbReference type="PANTHER" id="PTHR45647">
    <property type="entry name" value="OS02G0152300 PROTEIN"/>
    <property type="match status" value="1"/>
</dbReference>
<evidence type="ECO:0000259" key="14">
    <source>
        <dbReference type="PROSITE" id="PS51698"/>
    </source>
</evidence>
<feature type="coiled-coil region" evidence="11">
    <location>
        <begin position="156"/>
        <end position="239"/>
    </location>
</feature>
<protein>
    <recommendedName>
        <fullName evidence="3">RING-type E3 ubiquitin transferase</fullName>
        <ecNumber evidence="3">2.3.2.27</ecNumber>
    </recommendedName>
</protein>
<dbReference type="InterPro" id="IPR003613">
    <property type="entry name" value="Ubox_domain"/>
</dbReference>
<dbReference type="GO" id="GO:0004674">
    <property type="term" value="F:protein serine/threonine kinase activity"/>
    <property type="evidence" value="ECO:0007669"/>
    <property type="project" value="UniProtKB-KW"/>
</dbReference>
<dbReference type="SMART" id="SM00504">
    <property type="entry name" value="Ubox"/>
    <property type="match status" value="1"/>
</dbReference>
<sequence length="620" mass="69551">MPPRQLPVAQAESVNEWEVNSRGSPSQGSGASVWSSSEEVLESTDSISVVRDEGSEDGSTLSLIQDSEDGIYRSSPMNESNEERVDSEMLDKLKQAMAEAENSKKEAFEELVKRRRAEKDAIEAIRKAKESESIYANEVKQRKEMEALLARDTLELNNMKRHQDEALEELKTAMDQKMVLESQMAESDRLLKELEEKIVSAVELLVNFKQERDRLQLERDNAVQEAEELRKRREEEATSSHTQQFFSEFSFSEIEAATRNFDPCLKIGEGGYGSVFKGFLRNTEVAIKLLNSSSLQGRLEFQQEVDVLSKMRHPNLLTLIGTCPEAWSLVYEYLPNGSLEDRLACKGNTAPLSWQTRIRIAVEICSALIFLHHNKPNGIIHGDLKPGNIILDANFISKLGDFGICRSLPSDGSLNTTTTLCWRTNNPKGTLVYMDPEFLATGELTTKSDVYSFGIVLLQLLTGRPALGITKEVEYALEKGNLSALLDCTAGDWPFVQAKQLAYLALRCCEMNRKSRPDLMTEVWRVLEPMKAACGASSSSRMGSEELSHVPSYFLCPIFQEVMRDPRVAADGFTYESEAISGWLDGGHNTSPMTNLTLSNCDLIPNRSLRSAIEEWLQQR</sequence>
<dbReference type="PROSITE" id="PS00107">
    <property type="entry name" value="PROTEIN_KINASE_ATP"/>
    <property type="match status" value="1"/>
</dbReference>
<dbReference type="PROSITE" id="PS00108">
    <property type="entry name" value="PROTEIN_KINASE_ST"/>
    <property type="match status" value="1"/>
</dbReference>
<keyword evidence="4" id="KW-0723">Serine/threonine-protein kinase</keyword>
<evidence type="ECO:0000256" key="9">
    <source>
        <dbReference type="ARBA" id="ARBA00022840"/>
    </source>
</evidence>
<dbReference type="GO" id="GO:0061630">
    <property type="term" value="F:ubiquitin protein ligase activity"/>
    <property type="evidence" value="ECO:0007669"/>
    <property type="project" value="UniProtKB-EC"/>
</dbReference>
<dbReference type="OrthoDB" id="4062651at2759"/>
<feature type="binding site" evidence="10">
    <location>
        <position position="288"/>
    </location>
    <ligand>
        <name>ATP</name>
        <dbReference type="ChEBI" id="CHEBI:30616"/>
    </ligand>
</feature>
<dbReference type="GO" id="GO:0005524">
    <property type="term" value="F:ATP binding"/>
    <property type="evidence" value="ECO:0007669"/>
    <property type="project" value="UniProtKB-UniRule"/>
</dbReference>
<dbReference type="InterPro" id="IPR008271">
    <property type="entry name" value="Ser/Thr_kinase_AS"/>
</dbReference>
<name>A0A835IB67_9MAGN</name>
<feature type="compositionally biased region" description="Low complexity" evidence="12">
    <location>
        <begin position="24"/>
        <end position="38"/>
    </location>
</feature>
<reference evidence="15 16" key="1">
    <citation type="submission" date="2020-10" db="EMBL/GenBank/DDBJ databases">
        <title>The Coptis chinensis genome and diversification of protoberbering-type alkaloids.</title>
        <authorList>
            <person name="Wang B."/>
            <person name="Shu S."/>
            <person name="Song C."/>
            <person name="Liu Y."/>
        </authorList>
    </citation>
    <scope>NUCLEOTIDE SEQUENCE [LARGE SCALE GENOMIC DNA]</scope>
    <source>
        <strain evidence="15">HL-2020</strain>
        <tissue evidence="15">Leaf</tissue>
    </source>
</reference>
<dbReference type="GO" id="GO:0016567">
    <property type="term" value="P:protein ubiquitination"/>
    <property type="evidence" value="ECO:0007669"/>
    <property type="project" value="UniProtKB-UniPathway"/>
</dbReference>
<evidence type="ECO:0000256" key="2">
    <source>
        <dbReference type="ARBA" id="ARBA00004906"/>
    </source>
</evidence>
<dbReference type="Pfam" id="PF00069">
    <property type="entry name" value="Pkinase"/>
    <property type="match status" value="1"/>
</dbReference>
<dbReference type="Gene3D" id="3.30.200.20">
    <property type="entry name" value="Phosphorylase Kinase, domain 1"/>
    <property type="match status" value="1"/>
</dbReference>
<evidence type="ECO:0000256" key="4">
    <source>
        <dbReference type="ARBA" id="ARBA00022527"/>
    </source>
</evidence>
<dbReference type="PROSITE" id="PS50011">
    <property type="entry name" value="PROTEIN_KINASE_DOM"/>
    <property type="match status" value="1"/>
</dbReference>
<feature type="domain" description="Protein kinase" evidence="13">
    <location>
        <begin position="261"/>
        <end position="531"/>
    </location>
</feature>
<comment type="catalytic activity">
    <reaction evidence="1">
        <text>S-ubiquitinyl-[E2 ubiquitin-conjugating enzyme]-L-cysteine + [acceptor protein]-L-lysine = [E2 ubiquitin-conjugating enzyme]-L-cysteine + N(6)-ubiquitinyl-[acceptor protein]-L-lysine.</text>
        <dbReference type="EC" id="2.3.2.27"/>
    </reaction>
</comment>
<evidence type="ECO:0000256" key="1">
    <source>
        <dbReference type="ARBA" id="ARBA00000900"/>
    </source>
</evidence>
<evidence type="ECO:0000256" key="5">
    <source>
        <dbReference type="ARBA" id="ARBA00022679"/>
    </source>
</evidence>
<dbReference type="InterPro" id="IPR051348">
    <property type="entry name" value="U-box_ubiquitin_ligases"/>
</dbReference>
<dbReference type="EMBL" id="JADFTS010000003">
    <property type="protein sequence ID" value="KAF9613949.1"/>
    <property type="molecule type" value="Genomic_DNA"/>
</dbReference>
<comment type="caution">
    <text evidence="15">The sequence shown here is derived from an EMBL/GenBank/DDBJ whole genome shotgun (WGS) entry which is preliminary data.</text>
</comment>
<dbReference type="Gene3D" id="1.10.510.10">
    <property type="entry name" value="Transferase(Phosphotransferase) domain 1"/>
    <property type="match status" value="1"/>
</dbReference>
<dbReference type="Gene3D" id="3.30.40.10">
    <property type="entry name" value="Zinc/RING finger domain, C3HC4 (zinc finger)"/>
    <property type="match status" value="1"/>
</dbReference>
<dbReference type="CDD" id="cd16655">
    <property type="entry name" value="RING-Ubox_WDSUB1-like"/>
    <property type="match status" value="1"/>
</dbReference>
<dbReference type="InterPro" id="IPR000719">
    <property type="entry name" value="Prot_kinase_dom"/>
</dbReference>
<dbReference type="PANTHER" id="PTHR45647:SF100">
    <property type="entry name" value="U-BOX DOMAIN-CONTAINING PROTEIN 33"/>
    <property type="match status" value="1"/>
</dbReference>
<dbReference type="InterPro" id="IPR017441">
    <property type="entry name" value="Protein_kinase_ATP_BS"/>
</dbReference>
<keyword evidence="9 10" id="KW-0067">ATP-binding</keyword>
<dbReference type="FunFam" id="3.30.200.20:FF:000039">
    <property type="entry name" value="receptor-like protein kinase FERONIA"/>
    <property type="match status" value="1"/>
</dbReference>
<dbReference type="SUPFAM" id="SSF57850">
    <property type="entry name" value="RING/U-box"/>
    <property type="match status" value="1"/>
</dbReference>
<dbReference type="PROSITE" id="PS51698">
    <property type="entry name" value="U_BOX"/>
    <property type="match status" value="1"/>
</dbReference>
<accession>A0A835IB67</accession>
<dbReference type="SMART" id="SM00220">
    <property type="entry name" value="S_TKc"/>
    <property type="match status" value="1"/>
</dbReference>
<comment type="pathway">
    <text evidence="2">Protein modification; protein ubiquitination.</text>
</comment>
<organism evidence="15 16">
    <name type="scientific">Coptis chinensis</name>
    <dbReference type="NCBI Taxonomy" id="261450"/>
    <lineage>
        <taxon>Eukaryota</taxon>
        <taxon>Viridiplantae</taxon>
        <taxon>Streptophyta</taxon>
        <taxon>Embryophyta</taxon>
        <taxon>Tracheophyta</taxon>
        <taxon>Spermatophyta</taxon>
        <taxon>Magnoliopsida</taxon>
        <taxon>Ranunculales</taxon>
        <taxon>Ranunculaceae</taxon>
        <taxon>Coptidoideae</taxon>
        <taxon>Coptis</taxon>
    </lineage>
</organism>